<organism evidence="2 3">
    <name type="scientific">Allosphingosinicella ginsenosidimutans</name>
    <dbReference type="NCBI Taxonomy" id="1176539"/>
    <lineage>
        <taxon>Bacteria</taxon>
        <taxon>Pseudomonadati</taxon>
        <taxon>Pseudomonadota</taxon>
        <taxon>Alphaproteobacteria</taxon>
        <taxon>Sphingomonadales</taxon>
        <taxon>Sphingomonadaceae</taxon>
        <taxon>Allosphingosinicella</taxon>
    </lineage>
</organism>
<evidence type="ECO:0000256" key="1">
    <source>
        <dbReference type="SAM" id="MobiDB-lite"/>
    </source>
</evidence>
<keyword evidence="3" id="KW-1185">Reference proteome</keyword>
<evidence type="ECO:0000313" key="2">
    <source>
        <dbReference type="EMBL" id="TXC62354.1"/>
    </source>
</evidence>
<dbReference type="PANTHER" id="PTHR38477:SF1">
    <property type="entry name" value="MUREIN L,D-TRANSPEPTIDASE CATALYTIC DOMAIN FAMILY PROTEIN"/>
    <property type="match status" value="1"/>
</dbReference>
<reference evidence="2 3" key="1">
    <citation type="journal article" date="2015" name="J. Microbiol.">
        <title>Sphingosinicella ginsenosidimutans sp. nov., with ginsenoside converting activity.</title>
        <authorList>
            <person name="Kim J.K."/>
            <person name="Kang M.S."/>
            <person name="Park S.C."/>
            <person name="Kim K.M."/>
            <person name="Choi K."/>
            <person name="Yoon M.H."/>
            <person name="Im W.T."/>
        </authorList>
    </citation>
    <scope>NUCLEOTIDE SEQUENCE [LARGE SCALE GENOMIC DNA]</scope>
    <source>
        <strain evidence="2 3">BS-11</strain>
    </source>
</reference>
<sequence>MPGRIEPMLSRRQIVEAGCAAGVLSLTAGSPLIAAVVDPSTLRRRPDAQPASPYENPVTPDAVPARPRVLVDPSIDPQLVTRARAAFDRHRGALTRTETVAIVDFAKSSSEPRFYLLDTNTGRVTRHLVAHGRGSDPAHTGFLQRFSNAIGSEASSSGGYVVSTYYDGKYGRSMRVRGLDPSNSNAEARSIVVHTAWYAEPGIVAEMGRLGRSEGCFALPRASLQEAMARLGPGHFLYADRIA</sequence>
<accession>A0A5C6TPL2</accession>
<gene>
    <name evidence="2" type="ORF">FRZ32_00990</name>
</gene>
<dbReference type="AlphaFoldDB" id="A0A5C6TPL2"/>
<dbReference type="EMBL" id="VOQQ01000001">
    <property type="protein sequence ID" value="TXC62354.1"/>
    <property type="molecule type" value="Genomic_DNA"/>
</dbReference>
<comment type="caution">
    <text evidence="2">The sequence shown here is derived from an EMBL/GenBank/DDBJ whole genome shotgun (WGS) entry which is preliminary data.</text>
</comment>
<dbReference type="Pfam" id="PF13645">
    <property type="entry name" value="YkuD_2"/>
    <property type="match status" value="1"/>
</dbReference>
<proteinExistence type="predicted"/>
<evidence type="ECO:0000313" key="3">
    <source>
        <dbReference type="Proteomes" id="UP000321249"/>
    </source>
</evidence>
<name>A0A5C6TPL2_9SPHN</name>
<dbReference type="InterPro" id="IPR032676">
    <property type="entry name" value="YkuD_2"/>
</dbReference>
<feature type="region of interest" description="Disordered" evidence="1">
    <location>
        <begin position="42"/>
        <end position="65"/>
    </location>
</feature>
<dbReference type="PANTHER" id="PTHR38477">
    <property type="entry name" value="HYPOTHETICAL EXPORTED PROTEIN"/>
    <property type="match status" value="1"/>
</dbReference>
<dbReference type="Proteomes" id="UP000321249">
    <property type="component" value="Unassembled WGS sequence"/>
</dbReference>
<protein>
    <submittedName>
        <fullName evidence="2">Murein L,D-transpeptidase catalytic domain family protein</fullName>
    </submittedName>
</protein>